<dbReference type="InterPro" id="IPR020839">
    <property type="entry name" value="SCD"/>
</dbReference>
<accession>I4DKX8</accession>
<protein>
    <submittedName>
        <fullName evidence="5">Stromalin</fullName>
    </submittedName>
</protein>
<dbReference type="GO" id="GO:0003682">
    <property type="term" value="F:chromatin binding"/>
    <property type="evidence" value="ECO:0007669"/>
    <property type="project" value="TreeGrafter"/>
</dbReference>
<evidence type="ECO:0000259" key="4">
    <source>
        <dbReference type="PROSITE" id="PS51425"/>
    </source>
</evidence>
<evidence type="ECO:0000256" key="3">
    <source>
        <dbReference type="SAM" id="SignalP"/>
    </source>
</evidence>
<name>I4DKX8_PAPXU</name>
<dbReference type="GO" id="GO:0007062">
    <property type="term" value="P:sister chromatid cohesion"/>
    <property type="evidence" value="ECO:0007669"/>
    <property type="project" value="TreeGrafter"/>
</dbReference>
<evidence type="ECO:0000256" key="1">
    <source>
        <dbReference type="ARBA" id="ARBA00005486"/>
    </source>
</evidence>
<dbReference type="PANTHER" id="PTHR11199:SF0">
    <property type="entry name" value="LD34181P-RELATED"/>
    <property type="match status" value="1"/>
</dbReference>
<dbReference type="EMBL" id="AK401946">
    <property type="protein sequence ID" value="BAM18568.1"/>
    <property type="molecule type" value="mRNA"/>
</dbReference>
<sequence>MKLMTALVDVALLTSVNCDNCLRQYEAERLKARDKRASERLEVLVAKRQELEENMEEIKNMLSYMFKSVFVHRYRYAGIQTFTCLAFYKNVNTNTIHKRFLQKCIELKSLLKCIMWLFSFSLSINVTRDTLPDIRAITMAEIGIWMEKFPAHFLDDLYLKYIGWTLHDKV</sequence>
<feature type="coiled-coil region" evidence="2">
    <location>
        <begin position="22"/>
        <end position="61"/>
    </location>
</feature>
<evidence type="ECO:0000313" key="5">
    <source>
        <dbReference type="EMBL" id="BAM18568.1"/>
    </source>
</evidence>
<keyword evidence="2" id="KW-0175">Coiled coil</keyword>
<dbReference type="AlphaFoldDB" id="I4DKX8"/>
<dbReference type="PANTHER" id="PTHR11199">
    <property type="entry name" value="STROMAL ANTIGEN"/>
    <property type="match status" value="1"/>
</dbReference>
<dbReference type="InterPro" id="IPR039662">
    <property type="entry name" value="Cohesin_Scc3/SA"/>
</dbReference>
<organism evidence="5">
    <name type="scientific">Papilio xuthus</name>
    <name type="common">Asian swallowtail butterfly</name>
    <dbReference type="NCBI Taxonomy" id="66420"/>
    <lineage>
        <taxon>Eukaryota</taxon>
        <taxon>Metazoa</taxon>
        <taxon>Ecdysozoa</taxon>
        <taxon>Arthropoda</taxon>
        <taxon>Hexapoda</taxon>
        <taxon>Insecta</taxon>
        <taxon>Pterygota</taxon>
        <taxon>Neoptera</taxon>
        <taxon>Endopterygota</taxon>
        <taxon>Lepidoptera</taxon>
        <taxon>Glossata</taxon>
        <taxon>Ditrysia</taxon>
        <taxon>Papilionoidea</taxon>
        <taxon>Papilionidae</taxon>
        <taxon>Papilioninae</taxon>
        <taxon>Papilio</taxon>
    </lineage>
</organism>
<dbReference type="GO" id="GO:0000785">
    <property type="term" value="C:chromatin"/>
    <property type="evidence" value="ECO:0007669"/>
    <property type="project" value="TreeGrafter"/>
</dbReference>
<proteinExistence type="evidence at transcript level"/>
<dbReference type="Pfam" id="PF21581">
    <property type="entry name" value="SCD"/>
    <property type="match status" value="1"/>
</dbReference>
<dbReference type="PROSITE" id="PS51425">
    <property type="entry name" value="SCD"/>
    <property type="match status" value="1"/>
</dbReference>
<feature type="signal peptide" evidence="3">
    <location>
        <begin position="1"/>
        <end position="18"/>
    </location>
</feature>
<keyword evidence="3" id="KW-0732">Signal</keyword>
<dbReference type="GO" id="GO:0005634">
    <property type="term" value="C:nucleus"/>
    <property type="evidence" value="ECO:0007669"/>
    <property type="project" value="TreeGrafter"/>
</dbReference>
<dbReference type="GO" id="GO:0008278">
    <property type="term" value="C:cohesin complex"/>
    <property type="evidence" value="ECO:0007669"/>
    <property type="project" value="TreeGrafter"/>
</dbReference>
<comment type="similarity">
    <text evidence="1">Belongs to the SCC3 family.</text>
</comment>
<evidence type="ECO:0000256" key="2">
    <source>
        <dbReference type="SAM" id="Coils"/>
    </source>
</evidence>
<reference evidence="5" key="1">
    <citation type="journal article" date="2012" name="BMC Biol.">
        <title>Comprehensive microarray-based analysis for stage-specific larval camouflage pattern-associated genes in the swallowtail butterfly, Papilio xuthus.</title>
        <authorList>
            <person name="Futahashi R."/>
            <person name="Shirataki H."/>
            <person name="Narita T."/>
            <person name="Mita K."/>
            <person name="Fujiwara H."/>
        </authorList>
    </citation>
    <scope>NUCLEOTIDE SEQUENCE</scope>
    <source>
        <tissue evidence="5">Epidermis</tissue>
    </source>
</reference>
<feature type="chain" id="PRO_5003688939" evidence="3">
    <location>
        <begin position="19"/>
        <end position="170"/>
    </location>
</feature>
<feature type="domain" description="SCD" evidence="4">
    <location>
        <begin position="123"/>
        <end position="170"/>
    </location>
</feature>